<protein>
    <submittedName>
        <fullName evidence="2">Uncharacterized protein</fullName>
    </submittedName>
</protein>
<proteinExistence type="predicted"/>
<evidence type="ECO:0000313" key="2">
    <source>
        <dbReference type="EMBL" id="RAJ93089.1"/>
    </source>
</evidence>
<sequence length="316" mass="34470">MVNPSEQTDLHTDAYPLPQATDSAKSDSLSKKKILAISAAAMLLGGGVYTVADEIQKQPNAETDIERNNAASEPKPNLPVEINVAGKVADTQSFDQAFRSAREEVGIGGVFNWQGRWYNTFEKEEWGSLSLGQRQEFTEMIRGEKLPVKPYIPATDQTETAEDQAIPAETEPTIIEGSLNGQPVMGLDFDQDGIIDTVVLDGGDGHIYRVVDATGDAGLDTVYQYNSLDGEVVSMVRLEQPFILSNDDFSDSLENAMAQEVVDSILEPEAPAPETAPDLPTEFEGVGEDETTYLANLQEPEDDTYVNNGDVRDMDE</sequence>
<dbReference type="RefSeq" id="WP_111630624.1">
    <property type="nucleotide sequence ID" value="NZ_QLMC01000006.1"/>
</dbReference>
<name>A0A327WMC6_LARAB</name>
<comment type="caution">
    <text evidence="2">The sequence shown here is derived from an EMBL/GenBank/DDBJ whole genome shotgun (WGS) entry which is preliminary data.</text>
</comment>
<dbReference type="EMBL" id="QLMC01000006">
    <property type="protein sequence ID" value="RAJ93089.1"/>
    <property type="molecule type" value="Genomic_DNA"/>
</dbReference>
<dbReference type="OrthoDB" id="919615at2"/>
<dbReference type="AlphaFoldDB" id="A0A327WMC6"/>
<feature type="region of interest" description="Disordered" evidence="1">
    <location>
        <begin position="1"/>
        <end position="29"/>
    </location>
</feature>
<keyword evidence="3" id="KW-1185">Reference proteome</keyword>
<evidence type="ECO:0000256" key="1">
    <source>
        <dbReference type="SAM" id="MobiDB-lite"/>
    </source>
</evidence>
<gene>
    <name evidence="2" type="ORF">LX87_04601</name>
</gene>
<dbReference type="Proteomes" id="UP000248790">
    <property type="component" value="Unassembled WGS sequence"/>
</dbReference>
<reference evidence="2 3" key="1">
    <citation type="submission" date="2018-06" db="EMBL/GenBank/DDBJ databases">
        <title>Genomic Encyclopedia of Archaeal and Bacterial Type Strains, Phase II (KMG-II): from individual species to whole genera.</title>
        <authorList>
            <person name="Goeker M."/>
        </authorList>
    </citation>
    <scope>NUCLEOTIDE SEQUENCE [LARGE SCALE GENOMIC DNA]</scope>
    <source>
        <strain evidence="2 3">DSM 21851</strain>
    </source>
</reference>
<feature type="region of interest" description="Disordered" evidence="1">
    <location>
        <begin position="295"/>
        <end position="316"/>
    </location>
</feature>
<evidence type="ECO:0000313" key="3">
    <source>
        <dbReference type="Proteomes" id="UP000248790"/>
    </source>
</evidence>
<organism evidence="2 3">
    <name type="scientific">Larkinella arboricola</name>
    <dbReference type="NCBI Taxonomy" id="643671"/>
    <lineage>
        <taxon>Bacteria</taxon>
        <taxon>Pseudomonadati</taxon>
        <taxon>Bacteroidota</taxon>
        <taxon>Cytophagia</taxon>
        <taxon>Cytophagales</taxon>
        <taxon>Spirosomataceae</taxon>
        <taxon>Larkinella</taxon>
    </lineage>
</organism>
<accession>A0A327WMC6</accession>